<evidence type="ECO:0000256" key="1">
    <source>
        <dbReference type="SAM" id="Phobius"/>
    </source>
</evidence>
<evidence type="ECO:0000313" key="2">
    <source>
        <dbReference type="EMBL" id="KAI5420226.1"/>
    </source>
</evidence>
<gene>
    <name evidence="2" type="ORF">KIW84_044135</name>
</gene>
<protein>
    <submittedName>
        <fullName evidence="2">Uncharacterized protein</fullName>
    </submittedName>
</protein>
<accession>A0A9D4XK98</accession>
<dbReference type="AlphaFoldDB" id="A0A9D4XK98"/>
<keyword evidence="3" id="KW-1185">Reference proteome</keyword>
<evidence type="ECO:0000313" key="3">
    <source>
        <dbReference type="Proteomes" id="UP001058974"/>
    </source>
</evidence>
<dbReference type="EMBL" id="JAMSHJ010000004">
    <property type="protein sequence ID" value="KAI5420226.1"/>
    <property type="molecule type" value="Genomic_DNA"/>
</dbReference>
<proteinExistence type="predicted"/>
<sequence>MSNLLNSSPTVDFEVGRDTRQGDPISPFLFLISAEGLVGMMMNVVNLGQFIGFKVASDFFACKIGTIQFFFLGLAVGSNHRRMSFLNPIVWKAPKVIVQELITIQRRFLWGGVYEIKKQSWIGLKPLAVVFPDLFREFDVAPVNIFSMGNWLGDIWLWNLEDNNNIHSVQAAEQFLELKFLLENVQPKIFGEDSFVWKLDANGFSIASSYKLIFVWNEEVFVTDTLILSGLANFWRLKVSSKIHFFWLEMFAE</sequence>
<feature type="transmembrane region" description="Helical" evidence="1">
    <location>
        <begin position="59"/>
        <end position="77"/>
    </location>
</feature>
<keyword evidence="1" id="KW-0812">Transmembrane</keyword>
<dbReference type="Gramene" id="Psat04G0413500-T1">
    <property type="protein sequence ID" value="KAI5420226.1"/>
    <property type="gene ID" value="KIW84_044135"/>
</dbReference>
<comment type="caution">
    <text evidence="2">The sequence shown here is derived from an EMBL/GenBank/DDBJ whole genome shotgun (WGS) entry which is preliminary data.</text>
</comment>
<keyword evidence="1" id="KW-0472">Membrane</keyword>
<feature type="transmembrane region" description="Helical" evidence="1">
    <location>
        <begin position="28"/>
        <end position="47"/>
    </location>
</feature>
<organism evidence="2 3">
    <name type="scientific">Pisum sativum</name>
    <name type="common">Garden pea</name>
    <name type="synonym">Lathyrus oleraceus</name>
    <dbReference type="NCBI Taxonomy" id="3888"/>
    <lineage>
        <taxon>Eukaryota</taxon>
        <taxon>Viridiplantae</taxon>
        <taxon>Streptophyta</taxon>
        <taxon>Embryophyta</taxon>
        <taxon>Tracheophyta</taxon>
        <taxon>Spermatophyta</taxon>
        <taxon>Magnoliopsida</taxon>
        <taxon>eudicotyledons</taxon>
        <taxon>Gunneridae</taxon>
        <taxon>Pentapetalae</taxon>
        <taxon>rosids</taxon>
        <taxon>fabids</taxon>
        <taxon>Fabales</taxon>
        <taxon>Fabaceae</taxon>
        <taxon>Papilionoideae</taxon>
        <taxon>50 kb inversion clade</taxon>
        <taxon>NPAAA clade</taxon>
        <taxon>Hologalegina</taxon>
        <taxon>IRL clade</taxon>
        <taxon>Fabeae</taxon>
        <taxon>Lathyrus</taxon>
    </lineage>
</organism>
<keyword evidence="1" id="KW-1133">Transmembrane helix</keyword>
<reference evidence="2 3" key="1">
    <citation type="journal article" date="2022" name="Nat. Genet.">
        <title>Improved pea reference genome and pan-genome highlight genomic features and evolutionary characteristics.</title>
        <authorList>
            <person name="Yang T."/>
            <person name="Liu R."/>
            <person name="Luo Y."/>
            <person name="Hu S."/>
            <person name="Wang D."/>
            <person name="Wang C."/>
            <person name="Pandey M.K."/>
            <person name="Ge S."/>
            <person name="Xu Q."/>
            <person name="Li N."/>
            <person name="Li G."/>
            <person name="Huang Y."/>
            <person name="Saxena R.K."/>
            <person name="Ji Y."/>
            <person name="Li M."/>
            <person name="Yan X."/>
            <person name="He Y."/>
            <person name="Liu Y."/>
            <person name="Wang X."/>
            <person name="Xiang C."/>
            <person name="Varshney R.K."/>
            <person name="Ding H."/>
            <person name="Gao S."/>
            <person name="Zong X."/>
        </authorList>
    </citation>
    <scope>NUCLEOTIDE SEQUENCE [LARGE SCALE GENOMIC DNA]</scope>
    <source>
        <strain evidence="2 3">cv. Zhongwan 6</strain>
    </source>
</reference>
<name>A0A9D4XK98_PEA</name>
<dbReference type="Proteomes" id="UP001058974">
    <property type="component" value="Chromosome 4"/>
</dbReference>